<accession>A0A9D4CJ78</accession>
<dbReference type="AlphaFoldDB" id="A0A9D4CJ78"/>
<proteinExistence type="predicted"/>
<gene>
    <name evidence="1" type="ORF">DPMN_052179</name>
</gene>
<dbReference type="Proteomes" id="UP000828390">
    <property type="component" value="Unassembled WGS sequence"/>
</dbReference>
<evidence type="ECO:0000313" key="2">
    <source>
        <dbReference type="Proteomes" id="UP000828390"/>
    </source>
</evidence>
<keyword evidence="2" id="KW-1185">Reference proteome</keyword>
<comment type="caution">
    <text evidence="1">The sequence shown here is derived from an EMBL/GenBank/DDBJ whole genome shotgun (WGS) entry which is preliminary data.</text>
</comment>
<evidence type="ECO:0000313" key="1">
    <source>
        <dbReference type="EMBL" id="KAH3726318.1"/>
    </source>
</evidence>
<reference evidence="1" key="1">
    <citation type="journal article" date="2019" name="bioRxiv">
        <title>The Genome of the Zebra Mussel, Dreissena polymorpha: A Resource for Invasive Species Research.</title>
        <authorList>
            <person name="McCartney M.A."/>
            <person name="Auch B."/>
            <person name="Kono T."/>
            <person name="Mallez S."/>
            <person name="Zhang Y."/>
            <person name="Obille A."/>
            <person name="Becker A."/>
            <person name="Abrahante J.E."/>
            <person name="Garbe J."/>
            <person name="Badalamenti J.P."/>
            <person name="Herman A."/>
            <person name="Mangelson H."/>
            <person name="Liachko I."/>
            <person name="Sullivan S."/>
            <person name="Sone E.D."/>
            <person name="Koren S."/>
            <person name="Silverstein K.A.T."/>
            <person name="Beckman K.B."/>
            <person name="Gohl D.M."/>
        </authorList>
    </citation>
    <scope>NUCLEOTIDE SEQUENCE</scope>
    <source>
        <strain evidence="1">Duluth1</strain>
        <tissue evidence="1">Whole animal</tissue>
    </source>
</reference>
<protein>
    <submittedName>
        <fullName evidence="1">Uncharacterized protein</fullName>
    </submittedName>
</protein>
<sequence>MPKITVSVNGVQKLLYIPKPDKAAGPDNIKPLVLKELRSQISPIITLLFQKSLDSVILLKCYTAVQERKQRRPIKLQTYLTNLYFV</sequence>
<reference evidence="1" key="2">
    <citation type="submission" date="2020-11" db="EMBL/GenBank/DDBJ databases">
        <authorList>
            <person name="McCartney M.A."/>
            <person name="Auch B."/>
            <person name="Kono T."/>
            <person name="Mallez S."/>
            <person name="Becker A."/>
            <person name="Gohl D.M."/>
            <person name="Silverstein K.A.T."/>
            <person name="Koren S."/>
            <person name="Bechman K.B."/>
            <person name="Herman A."/>
            <person name="Abrahante J.E."/>
            <person name="Garbe J."/>
        </authorList>
    </citation>
    <scope>NUCLEOTIDE SEQUENCE</scope>
    <source>
        <strain evidence="1">Duluth1</strain>
        <tissue evidence="1">Whole animal</tissue>
    </source>
</reference>
<organism evidence="1 2">
    <name type="scientific">Dreissena polymorpha</name>
    <name type="common">Zebra mussel</name>
    <name type="synonym">Mytilus polymorpha</name>
    <dbReference type="NCBI Taxonomy" id="45954"/>
    <lineage>
        <taxon>Eukaryota</taxon>
        <taxon>Metazoa</taxon>
        <taxon>Spiralia</taxon>
        <taxon>Lophotrochozoa</taxon>
        <taxon>Mollusca</taxon>
        <taxon>Bivalvia</taxon>
        <taxon>Autobranchia</taxon>
        <taxon>Heteroconchia</taxon>
        <taxon>Euheterodonta</taxon>
        <taxon>Imparidentia</taxon>
        <taxon>Neoheterodontei</taxon>
        <taxon>Myida</taxon>
        <taxon>Dreissenoidea</taxon>
        <taxon>Dreissenidae</taxon>
        <taxon>Dreissena</taxon>
    </lineage>
</organism>
<dbReference type="EMBL" id="JAIWYP010000012">
    <property type="protein sequence ID" value="KAH3726318.1"/>
    <property type="molecule type" value="Genomic_DNA"/>
</dbReference>
<name>A0A9D4CJ78_DREPO</name>